<dbReference type="Pfam" id="PF22694">
    <property type="entry name" value="CtpB_N-like"/>
    <property type="match status" value="1"/>
</dbReference>
<dbReference type="InterPro" id="IPR029045">
    <property type="entry name" value="ClpP/crotonase-like_dom_sf"/>
</dbReference>
<dbReference type="NCBIfam" id="TIGR00225">
    <property type="entry name" value="prc"/>
    <property type="match status" value="1"/>
</dbReference>
<evidence type="ECO:0000259" key="8">
    <source>
        <dbReference type="PROSITE" id="PS50106"/>
    </source>
</evidence>
<dbReference type="InterPro" id="IPR004447">
    <property type="entry name" value="Peptidase_S41A"/>
</dbReference>
<organism evidence="9 10">
    <name type="scientific">Humidesulfovibrio mexicanus</name>
    <dbReference type="NCBI Taxonomy" id="147047"/>
    <lineage>
        <taxon>Bacteria</taxon>
        <taxon>Pseudomonadati</taxon>
        <taxon>Thermodesulfobacteriota</taxon>
        <taxon>Desulfovibrionia</taxon>
        <taxon>Desulfovibrionales</taxon>
        <taxon>Desulfovibrionaceae</taxon>
        <taxon>Humidesulfovibrio</taxon>
    </lineage>
</organism>
<keyword evidence="10" id="KW-1185">Reference proteome</keyword>
<dbReference type="Gene3D" id="3.30.750.44">
    <property type="match status" value="1"/>
</dbReference>
<dbReference type="CDD" id="cd06782">
    <property type="entry name" value="cpPDZ_CPP-like"/>
    <property type="match status" value="1"/>
</dbReference>
<dbReference type="SMART" id="SM00228">
    <property type="entry name" value="PDZ"/>
    <property type="match status" value="1"/>
</dbReference>
<dbReference type="GO" id="GO:0030288">
    <property type="term" value="C:outer membrane-bounded periplasmic space"/>
    <property type="evidence" value="ECO:0007669"/>
    <property type="project" value="TreeGrafter"/>
</dbReference>
<dbReference type="GO" id="GO:0008236">
    <property type="term" value="F:serine-type peptidase activity"/>
    <property type="evidence" value="ECO:0007669"/>
    <property type="project" value="UniProtKB-KW"/>
</dbReference>
<protein>
    <submittedName>
        <fullName evidence="9">C-terminal processing peptidase-3. Serine peptidase. MEROPS family S41A</fullName>
    </submittedName>
</protein>
<evidence type="ECO:0000256" key="5">
    <source>
        <dbReference type="RuleBase" id="RU004404"/>
    </source>
</evidence>
<feature type="domain" description="PDZ" evidence="8">
    <location>
        <begin position="83"/>
        <end position="151"/>
    </location>
</feature>
<dbReference type="PANTHER" id="PTHR32060">
    <property type="entry name" value="TAIL-SPECIFIC PROTEASE"/>
    <property type="match status" value="1"/>
</dbReference>
<sequence>MRVGIWFVCFIMLLTLTVAPAPLGAAPAKDDQFEALRRFSQVVDMVETHYVKPVTKAELIQNSIKGMLEQLDPHSAFLSPEDFKELQVSSSGAFHGIGIEISSENGRLVVVSPIEDTPAHKAGLKSGDIILEIDGDPTMELGMTEAVKKIRGPQGTTVTLTILHKGAQQPEDVTIARGTIPIISVKTQELDKGYVLCRITRFNEHTTKELREKLAEYAKKTPIQGIVLDLRNNPGGLLEQAVTVADTFLEDGLIVYIQGKDPQSRRDFTGRKSSDDLVQTPVVTLINAGSASAAEIVAGALQDRKRSLLIGEKTFGKGSVQTVVSLPDGSGIKLTTALYYTPNGRSIQAEGIVPDLEIPFTAPPSDEDKNLKDRFTFREKDFSRHLENGSAKKGKKTPAKPGQESDAARALIEKDNQLRLGLEMVKTLPKIRDIR</sequence>
<evidence type="ECO:0000313" key="9">
    <source>
        <dbReference type="EMBL" id="SNS25254.1"/>
    </source>
</evidence>
<dbReference type="GO" id="GO:0007165">
    <property type="term" value="P:signal transduction"/>
    <property type="evidence" value="ECO:0007669"/>
    <property type="project" value="TreeGrafter"/>
</dbReference>
<dbReference type="InterPro" id="IPR036034">
    <property type="entry name" value="PDZ_sf"/>
</dbReference>
<dbReference type="Pfam" id="PF13180">
    <property type="entry name" value="PDZ_2"/>
    <property type="match status" value="1"/>
</dbReference>
<reference evidence="9 10" key="1">
    <citation type="submission" date="2017-06" db="EMBL/GenBank/DDBJ databases">
        <authorList>
            <person name="Kim H.J."/>
            <person name="Triplett B.A."/>
        </authorList>
    </citation>
    <scope>NUCLEOTIDE SEQUENCE [LARGE SCALE GENOMIC DNA]</scope>
    <source>
        <strain evidence="9 10">DSM 13116</strain>
    </source>
</reference>
<dbReference type="InterPro" id="IPR001478">
    <property type="entry name" value="PDZ"/>
</dbReference>
<dbReference type="EMBL" id="FZOC01000010">
    <property type="protein sequence ID" value="SNS25254.1"/>
    <property type="molecule type" value="Genomic_DNA"/>
</dbReference>
<proteinExistence type="inferred from homology"/>
<dbReference type="RefSeq" id="WP_089275530.1">
    <property type="nucleotide sequence ID" value="NZ_FZOC01000010.1"/>
</dbReference>
<name>A0A239D0C6_9BACT</name>
<accession>A0A239D0C6</accession>
<evidence type="ECO:0000256" key="7">
    <source>
        <dbReference type="SAM" id="SignalP"/>
    </source>
</evidence>
<evidence type="ECO:0000256" key="1">
    <source>
        <dbReference type="ARBA" id="ARBA00009179"/>
    </source>
</evidence>
<comment type="similarity">
    <text evidence="1 5">Belongs to the peptidase S41A family.</text>
</comment>
<dbReference type="SUPFAM" id="SSF50156">
    <property type="entry name" value="PDZ domain-like"/>
    <property type="match status" value="1"/>
</dbReference>
<dbReference type="Pfam" id="PF03572">
    <property type="entry name" value="Peptidase_S41"/>
    <property type="match status" value="1"/>
</dbReference>
<dbReference type="CDD" id="cd07560">
    <property type="entry name" value="Peptidase_S41_CPP"/>
    <property type="match status" value="1"/>
</dbReference>
<gene>
    <name evidence="9" type="ORF">SAMN04488503_0028</name>
</gene>
<keyword evidence="7" id="KW-0732">Signal</keyword>
<dbReference type="Gene3D" id="2.30.42.10">
    <property type="match status" value="1"/>
</dbReference>
<dbReference type="Proteomes" id="UP000198324">
    <property type="component" value="Unassembled WGS sequence"/>
</dbReference>
<evidence type="ECO:0000256" key="2">
    <source>
        <dbReference type="ARBA" id="ARBA00022670"/>
    </source>
</evidence>
<dbReference type="FunFam" id="2.30.42.10:FF:000063">
    <property type="entry name" value="Peptidase, S41 family"/>
    <property type="match status" value="1"/>
</dbReference>
<dbReference type="SUPFAM" id="SSF52096">
    <property type="entry name" value="ClpP/crotonase"/>
    <property type="match status" value="1"/>
</dbReference>
<evidence type="ECO:0000256" key="4">
    <source>
        <dbReference type="ARBA" id="ARBA00022825"/>
    </source>
</evidence>
<feature type="signal peptide" evidence="7">
    <location>
        <begin position="1"/>
        <end position="20"/>
    </location>
</feature>
<dbReference type="OrthoDB" id="9812068at2"/>
<keyword evidence="4 5" id="KW-0720">Serine protease</keyword>
<evidence type="ECO:0000313" key="10">
    <source>
        <dbReference type="Proteomes" id="UP000198324"/>
    </source>
</evidence>
<evidence type="ECO:0000256" key="3">
    <source>
        <dbReference type="ARBA" id="ARBA00022801"/>
    </source>
</evidence>
<dbReference type="InterPro" id="IPR005151">
    <property type="entry name" value="Tail-specific_protease"/>
</dbReference>
<dbReference type="Gene3D" id="3.90.226.10">
    <property type="entry name" value="2-enoyl-CoA Hydratase, Chain A, domain 1"/>
    <property type="match status" value="1"/>
</dbReference>
<dbReference type="GO" id="GO:0004175">
    <property type="term" value="F:endopeptidase activity"/>
    <property type="evidence" value="ECO:0007669"/>
    <property type="project" value="TreeGrafter"/>
</dbReference>
<dbReference type="GO" id="GO:0006508">
    <property type="term" value="P:proteolysis"/>
    <property type="evidence" value="ECO:0007669"/>
    <property type="project" value="UniProtKB-KW"/>
</dbReference>
<dbReference type="AlphaFoldDB" id="A0A239D0C6"/>
<keyword evidence="3 5" id="KW-0378">Hydrolase</keyword>
<dbReference type="SMART" id="SM00245">
    <property type="entry name" value="TSPc"/>
    <property type="match status" value="1"/>
</dbReference>
<feature type="region of interest" description="Disordered" evidence="6">
    <location>
        <begin position="382"/>
        <end position="411"/>
    </location>
</feature>
<dbReference type="InterPro" id="IPR055210">
    <property type="entry name" value="CtpA/B_N"/>
</dbReference>
<dbReference type="PANTHER" id="PTHR32060:SF30">
    <property type="entry name" value="CARBOXY-TERMINAL PROCESSING PROTEASE CTPA"/>
    <property type="match status" value="1"/>
</dbReference>
<dbReference type="PROSITE" id="PS50106">
    <property type="entry name" value="PDZ"/>
    <property type="match status" value="1"/>
</dbReference>
<keyword evidence="2 5" id="KW-0645">Protease</keyword>
<feature type="chain" id="PRO_5012466943" evidence="7">
    <location>
        <begin position="21"/>
        <end position="435"/>
    </location>
</feature>
<evidence type="ECO:0000256" key="6">
    <source>
        <dbReference type="SAM" id="MobiDB-lite"/>
    </source>
</evidence>